<dbReference type="EC" id="6.3.5.-" evidence="10"/>
<evidence type="ECO:0000256" key="4">
    <source>
        <dbReference type="ARBA" id="ARBA00022741"/>
    </source>
</evidence>
<evidence type="ECO:0000256" key="2">
    <source>
        <dbReference type="ARBA" id="ARBA00011123"/>
    </source>
</evidence>
<dbReference type="InterPro" id="IPR004413">
    <property type="entry name" value="GatB"/>
</dbReference>
<dbReference type="SUPFAM" id="SSF89095">
    <property type="entry name" value="GatB/YqeY motif"/>
    <property type="match status" value="1"/>
</dbReference>
<dbReference type="Gene3D" id="1.10.10.410">
    <property type="match status" value="1"/>
</dbReference>
<dbReference type="NCBIfam" id="TIGR00133">
    <property type="entry name" value="gatB"/>
    <property type="match status" value="1"/>
</dbReference>
<reference evidence="12" key="1">
    <citation type="submission" date="2021-05" db="EMBL/GenBank/DDBJ databases">
        <title>Energy efficiency and biological interactions define the core microbiome of deep oligotrophic groundwater.</title>
        <authorList>
            <person name="Mehrshad M."/>
            <person name="Lopez-Fernandez M."/>
            <person name="Bell E."/>
            <person name="Bernier-Latmani R."/>
            <person name="Bertilsson S."/>
            <person name="Dopson M."/>
        </authorList>
    </citation>
    <scope>NUCLEOTIDE SEQUENCE</scope>
    <source>
        <strain evidence="12">Modern_marine.mb.64</strain>
    </source>
</reference>
<evidence type="ECO:0000256" key="1">
    <source>
        <dbReference type="ARBA" id="ARBA00005306"/>
    </source>
</evidence>
<evidence type="ECO:0000256" key="7">
    <source>
        <dbReference type="ARBA" id="ARBA00024799"/>
    </source>
</evidence>
<keyword evidence="3 10" id="KW-0436">Ligase</keyword>
<keyword evidence="5 10" id="KW-0067">ATP-binding</keyword>
<evidence type="ECO:0000256" key="8">
    <source>
        <dbReference type="ARBA" id="ARBA00047380"/>
    </source>
</evidence>
<dbReference type="NCBIfam" id="NF004012">
    <property type="entry name" value="PRK05477.1-2"/>
    <property type="match status" value="1"/>
</dbReference>
<evidence type="ECO:0000256" key="5">
    <source>
        <dbReference type="ARBA" id="ARBA00022840"/>
    </source>
</evidence>
<proteinExistence type="inferred from homology"/>
<evidence type="ECO:0000256" key="10">
    <source>
        <dbReference type="HAMAP-Rule" id="MF_00121"/>
    </source>
</evidence>
<comment type="similarity">
    <text evidence="1 10">Belongs to the GatB/GatE family. GatB subfamily.</text>
</comment>
<dbReference type="GO" id="GO:0006412">
    <property type="term" value="P:translation"/>
    <property type="evidence" value="ECO:0007669"/>
    <property type="project" value="UniProtKB-UniRule"/>
</dbReference>
<dbReference type="Pfam" id="PF02934">
    <property type="entry name" value="GatB_N"/>
    <property type="match status" value="1"/>
</dbReference>
<dbReference type="EMBL" id="JAHJDP010000032">
    <property type="protein sequence ID" value="MBU2690544.1"/>
    <property type="molecule type" value="Genomic_DNA"/>
</dbReference>
<organism evidence="12 13">
    <name type="scientific">Eiseniibacteriota bacterium</name>
    <dbReference type="NCBI Taxonomy" id="2212470"/>
    <lineage>
        <taxon>Bacteria</taxon>
        <taxon>Candidatus Eiseniibacteriota</taxon>
    </lineage>
</organism>
<dbReference type="InterPro" id="IPR017958">
    <property type="entry name" value="Gln-tRNA_amidoTrfase_suB_CS"/>
</dbReference>
<dbReference type="SMART" id="SM00845">
    <property type="entry name" value="GatB_Yqey"/>
    <property type="match status" value="1"/>
</dbReference>
<dbReference type="PANTHER" id="PTHR11659:SF4">
    <property type="entry name" value="ASPARTYL_GLUTAMYL-TRNA(GLN) AMIDOTRANSFERASE SUBUNIT B_E CATALYTIC DOMAIN-CONTAINING PROTEIN"/>
    <property type="match status" value="1"/>
</dbReference>
<comment type="catalytic activity">
    <reaction evidence="8 10">
        <text>L-aspartyl-tRNA(Asn) + L-glutamine + ATP + H2O = L-asparaginyl-tRNA(Asn) + L-glutamate + ADP + phosphate + 2 H(+)</text>
        <dbReference type="Rhea" id="RHEA:14513"/>
        <dbReference type="Rhea" id="RHEA-COMP:9674"/>
        <dbReference type="Rhea" id="RHEA-COMP:9677"/>
        <dbReference type="ChEBI" id="CHEBI:15377"/>
        <dbReference type="ChEBI" id="CHEBI:15378"/>
        <dbReference type="ChEBI" id="CHEBI:29985"/>
        <dbReference type="ChEBI" id="CHEBI:30616"/>
        <dbReference type="ChEBI" id="CHEBI:43474"/>
        <dbReference type="ChEBI" id="CHEBI:58359"/>
        <dbReference type="ChEBI" id="CHEBI:78515"/>
        <dbReference type="ChEBI" id="CHEBI:78516"/>
        <dbReference type="ChEBI" id="CHEBI:456216"/>
    </reaction>
</comment>
<dbReference type="PANTHER" id="PTHR11659">
    <property type="entry name" value="GLUTAMYL-TRNA GLN AMIDOTRANSFERASE SUBUNIT B MITOCHONDRIAL AND PROKARYOTIC PET112-RELATED"/>
    <property type="match status" value="1"/>
</dbReference>
<dbReference type="InterPro" id="IPR018027">
    <property type="entry name" value="Asn/Gln_amidotransferase"/>
</dbReference>
<evidence type="ECO:0000256" key="6">
    <source>
        <dbReference type="ARBA" id="ARBA00022917"/>
    </source>
</evidence>
<feature type="domain" description="Asn/Gln amidotransferase" evidence="11">
    <location>
        <begin position="341"/>
        <end position="501"/>
    </location>
</feature>
<sequence length="510" mass="56799">MSAHEGKTDYQIQDFEPVIGLEVHIQLQTRSKLFCRCPAGFGAPANTQTCPVCLGHPGTLPVVNRRAVALAARLGFAVGGRVHRRSLFARKHYFYPDLPKGYQITQFESPLCEGGAIPILVEGGEREIRIKRIHLEEDAGKMSHPEREGQRDSSVDFNRGGVPLAEIVSEPELRSPSEAAAYLAAVRQLVQYLEISGGRMEMGHLRCDANVSIRRRGSLEMNPRTELKNLNSIKNVEKGIEAEIIRQHLIRRGGGPVTHMTLLWDQVAGGVRSMRSKEERPDYRYFPEPDLPPLVLDDELLKHAQREAGELPWDIRRRFQEDWNLPAADAERLTRTRPDACDFQSLVVQLSAGDGRGSDAEQAVKTAANWVIGDLRRILRRVLREEGPCARRPAPQAMAAFLRLVMDRVISGDTARAVLEVMVQTGRPADQIVKEQGLALINDEATIRGWIAEVLNNNPDAVEEYLAGKAVLKSYFVGCVMRRSDGKACPRTVAMILTEDLAFRKAKGGE</sequence>
<dbReference type="InterPro" id="IPR003789">
    <property type="entry name" value="Asn/Gln_tRNA_amidoTrase-B-like"/>
</dbReference>
<dbReference type="InterPro" id="IPR023168">
    <property type="entry name" value="GatB_Yqey_C_2"/>
</dbReference>
<keyword evidence="6 10" id="KW-0648">Protein biosynthesis</keyword>
<dbReference type="Proteomes" id="UP000777784">
    <property type="component" value="Unassembled WGS sequence"/>
</dbReference>
<dbReference type="InterPro" id="IPR017959">
    <property type="entry name" value="Asn/Gln-tRNA_amidoTrfase_suB/E"/>
</dbReference>
<dbReference type="GO" id="GO:0050567">
    <property type="term" value="F:glutaminyl-tRNA synthase (glutamine-hydrolyzing) activity"/>
    <property type="evidence" value="ECO:0007669"/>
    <property type="project" value="UniProtKB-UniRule"/>
</dbReference>
<comment type="function">
    <text evidence="7 10">Allows the formation of correctly charged Asn-tRNA(Asn) or Gln-tRNA(Gln) through the transamidation of misacylated Asp-tRNA(Asn) or Glu-tRNA(Gln) in organisms which lack either or both of asparaginyl-tRNA or glutaminyl-tRNA synthetases. The reaction takes place in the presence of glutamine and ATP through an activated phospho-Asp-tRNA(Asn) or phospho-Glu-tRNA(Gln).</text>
</comment>
<gene>
    <name evidence="10 12" type="primary">gatB</name>
    <name evidence="12" type="ORF">KJ970_06410</name>
</gene>
<dbReference type="HAMAP" id="MF_00121">
    <property type="entry name" value="GatB"/>
    <property type="match status" value="1"/>
</dbReference>
<dbReference type="GO" id="GO:0005524">
    <property type="term" value="F:ATP binding"/>
    <property type="evidence" value="ECO:0007669"/>
    <property type="project" value="UniProtKB-KW"/>
</dbReference>
<dbReference type="InterPro" id="IPR014746">
    <property type="entry name" value="Gln_synth/guanido_kin_cat_dom"/>
</dbReference>
<evidence type="ECO:0000256" key="3">
    <source>
        <dbReference type="ARBA" id="ARBA00022598"/>
    </source>
</evidence>
<comment type="subunit">
    <text evidence="2 10">Heterotrimer of A, B and C subunits.</text>
</comment>
<dbReference type="Pfam" id="PF02637">
    <property type="entry name" value="GatB_Yqey"/>
    <property type="match status" value="1"/>
</dbReference>
<comment type="catalytic activity">
    <reaction evidence="9 10">
        <text>L-glutamyl-tRNA(Gln) + L-glutamine + ATP + H2O = L-glutaminyl-tRNA(Gln) + L-glutamate + ADP + phosphate + H(+)</text>
        <dbReference type="Rhea" id="RHEA:17521"/>
        <dbReference type="Rhea" id="RHEA-COMP:9681"/>
        <dbReference type="Rhea" id="RHEA-COMP:9684"/>
        <dbReference type="ChEBI" id="CHEBI:15377"/>
        <dbReference type="ChEBI" id="CHEBI:15378"/>
        <dbReference type="ChEBI" id="CHEBI:29985"/>
        <dbReference type="ChEBI" id="CHEBI:30616"/>
        <dbReference type="ChEBI" id="CHEBI:43474"/>
        <dbReference type="ChEBI" id="CHEBI:58359"/>
        <dbReference type="ChEBI" id="CHEBI:78520"/>
        <dbReference type="ChEBI" id="CHEBI:78521"/>
        <dbReference type="ChEBI" id="CHEBI:456216"/>
    </reaction>
</comment>
<accession>A0A948RYF9</accession>
<evidence type="ECO:0000259" key="11">
    <source>
        <dbReference type="SMART" id="SM00845"/>
    </source>
</evidence>
<dbReference type="InterPro" id="IPR006075">
    <property type="entry name" value="Asn/Gln-tRNA_Trfase_suB/E_cat"/>
</dbReference>
<dbReference type="SUPFAM" id="SSF55931">
    <property type="entry name" value="Glutamine synthetase/guanido kinase"/>
    <property type="match status" value="1"/>
</dbReference>
<dbReference type="AlphaFoldDB" id="A0A948RYF9"/>
<keyword evidence="4 10" id="KW-0547">Nucleotide-binding</keyword>
<evidence type="ECO:0000313" key="12">
    <source>
        <dbReference type="EMBL" id="MBU2690544.1"/>
    </source>
</evidence>
<dbReference type="PROSITE" id="PS01234">
    <property type="entry name" value="GATB"/>
    <property type="match status" value="1"/>
</dbReference>
<evidence type="ECO:0000256" key="9">
    <source>
        <dbReference type="ARBA" id="ARBA00047913"/>
    </source>
</evidence>
<name>A0A948RYF9_UNCEI</name>
<evidence type="ECO:0000313" key="13">
    <source>
        <dbReference type="Proteomes" id="UP000777784"/>
    </source>
</evidence>
<protein>
    <recommendedName>
        <fullName evidence="10">Aspartyl/glutamyl-tRNA(Asn/Gln) amidotransferase subunit B</fullName>
        <shortName evidence="10">Asp/Glu-ADT subunit B</shortName>
        <ecNumber evidence="10">6.3.5.-</ecNumber>
    </recommendedName>
</protein>
<dbReference type="NCBIfam" id="NF004014">
    <property type="entry name" value="PRK05477.1-4"/>
    <property type="match status" value="1"/>
</dbReference>
<comment type="caution">
    <text evidence="12">The sequence shown here is derived from an EMBL/GenBank/DDBJ whole genome shotgun (WGS) entry which is preliminary data.</text>
</comment>